<dbReference type="EMBL" id="LR593887">
    <property type="protein sequence ID" value="VTS04082.1"/>
    <property type="molecule type" value="Genomic_DNA"/>
</dbReference>
<feature type="domain" description="VTT" evidence="9">
    <location>
        <begin position="53"/>
        <end position="160"/>
    </location>
</feature>
<accession>A0A6C2YQT3</accession>
<reference evidence="10" key="1">
    <citation type="submission" date="2019-04" db="EMBL/GenBank/DDBJ databases">
        <authorList>
            <consortium name="Science for Life Laboratories"/>
        </authorList>
    </citation>
    <scope>NUCLEOTIDE SEQUENCE</scope>
    <source>
        <strain evidence="10">MBLW1</strain>
    </source>
</reference>
<evidence type="ECO:0000256" key="6">
    <source>
        <dbReference type="ARBA" id="ARBA00023136"/>
    </source>
</evidence>
<feature type="transmembrane region" description="Helical" evidence="7">
    <location>
        <begin position="145"/>
        <end position="163"/>
    </location>
</feature>
<feature type="transmembrane region" description="Helical" evidence="7">
    <location>
        <begin position="52"/>
        <end position="74"/>
    </location>
</feature>
<keyword evidence="11" id="KW-1185">Reference proteome</keyword>
<dbReference type="EMBL" id="LR586016">
    <property type="protein sequence ID" value="VIP03355.1"/>
    <property type="molecule type" value="Genomic_DNA"/>
</dbReference>
<evidence type="ECO:0000256" key="1">
    <source>
        <dbReference type="ARBA" id="ARBA00004651"/>
    </source>
</evidence>
<comment type="subcellular location">
    <subcellularLocation>
        <location evidence="1 7">Cell membrane</location>
        <topology evidence="1 7">Multi-pass membrane protein</topology>
    </subcellularLocation>
</comment>
<dbReference type="PANTHER" id="PTHR30353:SF15">
    <property type="entry name" value="INNER MEMBRANE PROTEIN YABI"/>
    <property type="match status" value="1"/>
</dbReference>
<dbReference type="Proteomes" id="UP000464378">
    <property type="component" value="Chromosome"/>
</dbReference>
<keyword evidence="5 7" id="KW-1133">Transmembrane helix</keyword>
<dbReference type="PANTHER" id="PTHR30353">
    <property type="entry name" value="INNER MEMBRANE PROTEIN DEDA-RELATED"/>
    <property type="match status" value="1"/>
</dbReference>
<evidence type="ECO:0000256" key="5">
    <source>
        <dbReference type="ARBA" id="ARBA00022989"/>
    </source>
</evidence>
<evidence type="ECO:0000256" key="7">
    <source>
        <dbReference type="RuleBase" id="RU367016"/>
    </source>
</evidence>
<keyword evidence="3 7" id="KW-1003">Cell membrane</keyword>
<name>A0A6C2YQT3_9BACT</name>
<feature type="transmembrane region" description="Helical" evidence="7">
    <location>
        <begin position="175"/>
        <end position="193"/>
    </location>
</feature>
<dbReference type="InterPro" id="IPR032816">
    <property type="entry name" value="VTT_dom"/>
</dbReference>
<sequence length="257" mass="28382">MNEAIITALWQYATVFALLVGAGFGLPMPEELPIAIGGGMVGHASEDPNSWLVWWIMLPLCMIGVVLADVTLYLSGRIWGVKLLEKQWVRKILPVDKQARIRRNFEQYGISILLAARLTPGVRTPVFMMAGVTGMPLHRFLLADGLYAIPGVTLIFTLGYFLGDRFVDAVRAVGQYKPLIIAVLLGVIIGYLLHSLLRRPMATGHPEDIPIIGKQVDSLMLRTDAKSPRPDDRSSAVRVEPVRAEPERPSQPPRNSP</sequence>
<protein>
    <recommendedName>
        <fullName evidence="9">VTT domain-containing protein</fullName>
    </recommendedName>
</protein>
<evidence type="ECO:0000256" key="3">
    <source>
        <dbReference type="ARBA" id="ARBA00022475"/>
    </source>
</evidence>
<dbReference type="AlphaFoldDB" id="A0A6C2YQT3"/>
<dbReference type="Pfam" id="PF09335">
    <property type="entry name" value="VTT_dom"/>
    <property type="match status" value="1"/>
</dbReference>
<dbReference type="InParanoid" id="A0A6C2YQT3"/>
<dbReference type="GO" id="GO:0005886">
    <property type="term" value="C:plasma membrane"/>
    <property type="evidence" value="ECO:0007669"/>
    <property type="project" value="UniProtKB-SubCell"/>
</dbReference>
<feature type="region of interest" description="Disordered" evidence="8">
    <location>
        <begin position="222"/>
        <end position="257"/>
    </location>
</feature>
<comment type="similarity">
    <text evidence="2 7">Belongs to the DedA family.</text>
</comment>
<feature type="compositionally biased region" description="Basic and acidic residues" evidence="8">
    <location>
        <begin position="223"/>
        <end position="248"/>
    </location>
</feature>
<evidence type="ECO:0000313" key="11">
    <source>
        <dbReference type="Proteomes" id="UP000464378"/>
    </source>
</evidence>
<dbReference type="KEGG" id="tim:GMBLW1_06050"/>
<evidence type="ECO:0000259" key="9">
    <source>
        <dbReference type="Pfam" id="PF09335"/>
    </source>
</evidence>
<feature type="transmembrane region" description="Helical" evidence="7">
    <location>
        <begin position="7"/>
        <end position="26"/>
    </location>
</feature>
<evidence type="ECO:0000256" key="8">
    <source>
        <dbReference type="SAM" id="MobiDB-lite"/>
    </source>
</evidence>
<keyword evidence="4 7" id="KW-0812">Transmembrane</keyword>
<gene>
    <name evidence="10" type="ORF">GMBLW1_06050</name>
</gene>
<dbReference type="RefSeq" id="WP_162658435.1">
    <property type="nucleotide sequence ID" value="NZ_LR593887.1"/>
</dbReference>
<keyword evidence="6 7" id="KW-0472">Membrane</keyword>
<evidence type="ECO:0000313" key="10">
    <source>
        <dbReference type="EMBL" id="VIP03355.1"/>
    </source>
</evidence>
<evidence type="ECO:0000256" key="2">
    <source>
        <dbReference type="ARBA" id="ARBA00010792"/>
    </source>
</evidence>
<evidence type="ECO:0000256" key="4">
    <source>
        <dbReference type="ARBA" id="ARBA00022692"/>
    </source>
</evidence>
<proteinExistence type="inferred from homology"/>
<organism evidence="10">
    <name type="scientific">Tuwongella immobilis</name>
    <dbReference type="NCBI Taxonomy" id="692036"/>
    <lineage>
        <taxon>Bacteria</taxon>
        <taxon>Pseudomonadati</taxon>
        <taxon>Planctomycetota</taxon>
        <taxon>Planctomycetia</taxon>
        <taxon>Gemmatales</taxon>
        <taxon>Gemmataceae</taxon>
        <taxon>Tuwongella</taxon>
    </lineage>
</organism>
<dbReference type="InterPro" id="IPR032818">
    <property type="entry name" value="DedA-like"/>
</dbReference>